<dbReference type="EMBL" id="GG663737">
    <property type="protein sequence ID" value="EEH58936.1"/>
    <property type="molecule type" value="Genomic_DNA"/>
</dbReference>
<dbReference type="RefSeq" id="XP_003057291.1">
    <property type="nucleotide sequence ID" value="XM_003057245.1"/>
</dbReference>
<feature type="domain" description="BPL/LPL catalytic" evidence="9">
    <location>
        <begin position="1"/>
        <end position="188"/>
    </location>
</feature>
<dbReference type="PROSITE" id="PS51733">
    <property type="entry name" value="BPL_LPL_CATALYTIC"/>
    <property type="match status" value="1"/>
</dbReference>
<dbReference type="UniPathway" id="UPA00538">
    <property type="reaction ID" value="UER00592"/>
</dbReference>
<dbReference type="PANTHER" id="PTHR10993:SF15">
    <property type="entry name" value="OCTANOYLTRANSFERASE LIP2, MITOCHONDRIAL"/>
    <property type="match status" value="1"/>
</dbReference>
<evidence type="ECO:0000256" key="1">
    <source>
        <dbReference type="ARBA" id="ARBA00004821"/>
    </source>
</evidence>
<evidence type="ECO:0000256" key="4">
    <source>
        <dbReference type="ARBA" id="ARBA00022679"/>
    </source>
</evidence>
<dbReference type="InterPro" id="IPR004143">
    <property type="entry name" value="BPL_LPL_catalytic"/>
</dbReference>
<dbReference type="PANTHER" id="PTHR10993">
    <property type="entry name" value="OCTANOYLTRANSFERASE"/>
    <property type="match status" value="1"/>
</dbReference>
<feature type="binding site" evidence="7">
    <location>
        <begin position="45"/>
        <end position="52"/>
    </location>
    <ligand>
        <name>substrate</name>
    </ligand>
</feature>
<dbReference type="KEGG" id="mpp:MICPUCDRAFT_46710"/>
<dbReference type="EC" id="2.3.1.181" evidence="3"/>
<evidence type="ECO:0000256" key="6">
    <source>
        <dbReference type="PIRSR" id="PIRSR016262-1"/>
    </source>
</evidence>
<feature type="active site" description="Acyl-thioester intermediate" evidence="6">
    <location>
        <position position="144"/>
    </location>
</feature>
<dbReference type="PROSITE" id="PS01313">
    <property type="entry name" value="LIPB"/>
    <property type="match status" value="1"/>
</dbReference>
<dbReference type="GO" id="GO:0033819">
    <property type="term" value="F:lipoyl(octanoyl) transferase activity"/>
    <property type="evidence" value="ECO:0007669"/>
    <property type="project" value="UniProtKB-EC"/>
</dbReference>
<dbReference type="Proteomes" id="UP000001876">
    <property type="component" value="Unassembled WGS sequence"/>
</dbReference>
<dbReference type="GO" id="GO:0009249">
    <property type="term" value="P:protein lipoylation"/>
    <property type="evidence" value="ECO:0007669"/>
    <property type="project" value="InterPro"/>
</dbReference>
<evidence type="ECO:0000256" key="5">
    <source>
        <dbReference type="ARBA" id="ARBA00023315"/>
    </source>
</evidence>
<evidence type="ECO:0000256" key="8">
    <source>
        <dbReference type="PIRSR" id="PIRSR016262-3"/>
    </source>
</evidence>
<name>C1MLW5_MICPC</name>
<dbReference type="OMA" id="ENWIIRT"/>
<dbReference type="eggNOG" id="KOG0325">
    <property type="taxonomic scope" value="Eukaryota"/>
</dbReference>
<evidence type="ECO:0000256" key="3">
    <source>
        <dbReference type="ARBA" id="ARBA00012334"/>
    </source>
</evidence>
<dbReference type="InterPro" id="IPR000544">
    <property type="entry name" value="Octanoyltransferase"/>
</dbReference>
<evidence type="ECO:0000259" key="9">
    <source>
        <dbReference type="PROSITE" id="PS51733"/>
    </source>
</evidence>
<protein>
    <recommendedName>
        <fullName evidence="3">lipoyl(octanoyl) transferase</fullName>
        <ecNumber evidence="3">2.3.1.181</ecNumber>
    </recommendedName>
</protein>
<proteinExistence type="inferred from homology"/>
<dbReference type="STRING" id="564608.C1MLW5"/>
<evidence type="ECO:0000313" key="11">
    <source>
        <dbReference type="Proteomes" id="UP000001876"/>
    </source>
</evidence>
<sequence>MAPDTLLVLQHSPVYTMGKRPTEHNILTDVETLASLGATVHKARRGGDVTFHGPGQHVVYPVVDLRASELGARAYVEGLEDVMIDAAASFGVRATGRVPEMTGVWARGKKLGAVGVQISRGVASHGFAFNRDVDLRWFDAIVPCGLRGKGVTTLRDEVEGGREGGAPSAMEVEWRLIDAFAKRFGYVDVDATRVGAGDDDG</sequence>
<reference evidence="10 11" key="1">
    <citation type="journal article" date="2009" name="Science">
        <title>Green evolution and dynamic adaptations revealed by genomes of the marine picoeukaryotes Micromonas.</title>
        <authorList>
            <person name="Worden A.Z."/>
            <person name="Lee J.H."/>
            <person name="Mock T."/>
            <person name="Rouze P."/>
            <person name="Simmons M.P."/>
            <person name="Aerts A.L."/>
            <person name="Allen A.E."/>
            <person name="Cuvelier M.L."/>
            <person name="Derelle E."/>
            <person name="Everett M.V."/>
            <person name="Foulon E."/>
            <person name="Grimwood J."/>
            <person name="Gundlach H."/>
            <person name="Henrissat B."/>
            <person name="Napoli C."/>
            <person name="McDonald S.M."/>
            <person name="Parker M.S."/>
            <person name="Rombauts S."/>
            <person name="Salamov A."/>
            <person name="Von Dassow P."/>
            <person name="Badger J.H."/>
            <person name="Coutinho P.M."/>
            <person name="Demir E."/>
            <person name="Dubchak I."/>
            <person name="Gentemann C."/>
            <person name="Eikrem W."/>
            <person name="Gready J.E."/>
            <person name="John U."/>
            <person name="Lanier W."/>
            <person name="Lindquist E.A."/>
            <person name="Lucas S."/>
            <person name="Mayer K.F."/>
            <person name="Moreau H."/>
            <person name="Not F."/>
            <person name="Otillar R."/>
            <person name="Panaud O."/>
            <person name="Pangilinan J."/>
            <person name="Paulsen I."/>
            <person name="Piegu B."/>
            <person name="Poliakov A."/>
            <person name="Robbens S."/>
            <person name="Schmutz J."/>
            <person name="Toulza E."/>
            <person name="Wyss T."/>
            <person name="Zelensky A."/>
            <person name="Zhou K."/>
            <person name="Armbrust E.V."/>
            <person name="Bhattacharya D."/>
            <person name="Goodenough U.W."/>
            <person name="Van de Peer Y."/>
            <person name="Grigoriev I.V."/>
        </authorList>
    </citation>
    <scope>NUCLEOTIDE SEQUENCE [LARGE SCALE GENOMIC DNA]</scope>
    <source>
        <strain evidence="10 11">CCMP1545</strain>
    </source>
</reference>
<keyword evidence="11" id="KW-1185">Reference proteome</keyword>
<dbReference type="CDD" id="cd16444">
    <property type="entry name" value="LipB"/>
    <property type="match status" value="1"/>
</dbReference>
<dbReference type="InterPro" id="IPR045864">
    <property type="entry name" value="aa-tRNA-synth_II/BPL/LPL"/>
</dbReference>
<evidence type="ECO:0000256" key="7">
    <source>
        <dbReference type="PIRSR" id="PIRSR016262-2"/>
    </source>
</evidence>
<dbReference type="GeneID" id="9682730"/>
<comment type="pathway">
    <text evidence="1">Protein modification; protein lipoylation via endogenous pathway; protein N(6)-(lipoyl)lysine from octanoyl-[acyl-carrier-protein]: step 1/2.</text>
</comment>
<feature type="site" description="Lowers pKa of active site Cys" evidence="8">
    <location>
        <position position="110"/>
    </location>
</feature>
<dbReference type="SUPFAM" id="SSF55681">
    <property type="entry name" value="Class II aaRS and biotin synthetases"/>
    <property type="match status" value="1"/>
</dbReference>
<feature type="binding site" evidence="7">
    <location>
        <begin position="113"/>
        <end position="115"/>
    </location>
    <ligand>
        <name>substrate</name>
    </ligand>
</feature>
<evidence type="ECO:0000256" key="2">
    <source>
        <dbReference type="ARBA" id="ARBA00007907"/>
    </source>
</evidence>
<dbReference type="NCBIfam" id="TIGR00214">
    <property type="entry name" value="lipB"/>
    <property type="match status" value="1"/>
</dbReference>
<organism evidence="11">
    <name type="scientific">Micromonas pusilla (strain CCMP1545)</name>
    <name type="common">Picoplanktonic green alga</name>
    <dbReference type="NCBI Taxonomy" id="564608"/>
    <lineage>
        <taxon>Eukaryota</taxon>
        <taxon>Viridiplantae</taxon>
        <taxon>Chlorophyta</taxon>
        <taxon>Mamiellophyceae</taxon>
        <taxon>Mamiellales</taxon>
        <taxon>Mamiellaceae</taxon>
        <taxon>Micromonas</taxon>
    </lineage>
</organism>
<gene>
    <name evidence="10" type="ORF">MICPUCDRAFT_46710</name>
</gene>
<dbReference type="OrthoDB" id="19908at2759"/>
<dbReference type="AlphaFoldDB" id="C1MLW5"/>
<keyword evidence="5" id="KW-0012">Acyltransferase</keyword>
<dbReference type="Pfam" id="PF21948">
    <property type="entry name" value="LplA-B_cat"/>
    <property type="match status" value="1"/>
</dbReference>
<dbReference type="Gene3D" id="3.30.930.10">
    <property type="entry name" value="Bira Bifunctional Protein, Domain 2"/>
    <property type="match status" value="1"/>
</dbReference>
<comment type="similarity">
    <text evidence="2">Belongs to the LipB family.</text>
</comment>
<feature type="binding site" evidence="7">
    <location>
        <begin position="126"/>
        <end position="128"/>
    </location>
    <ligand>
        <name>substrate</name>
    </ligand>
</feature>
<dbReference type="PIRSF" id="PIRSF016262">
    <property type="entry name" value="LPLase"/>
    <property type="match status" value="1"/>
</dbReference>
<accession>C1MLW5</accession>
<evidence type="ECO:0000313" key="10">
    <source>
        <dbReference type="EMBL" id="EEH58936.1"/>
    </source>
</evidence>
<keyword evidence="4" id="KW-0808">Transferase</keyword>
<dbReference type="InterPro" id="IPR020605">
    <property type="entry name" value="Octanoyltransferase_CS"/>
</dbReference>